<proteinExistence type="predicted"/>
<name>A0AAE6MXM1_9MONO</name>
<dbReference type="Proteomes" id="UP000829969">
    <property type="component" value="Segment"/>
</dbReference>
<evidence type="ECO:0000313" key="3">
    <source>
        <dbReference type="Proteomes" id="UP000829969"/>
    </source>
</evidence>
<organism evidence="2 3">
    <name type="scientific">Amsterdam virus</name>
    <dbReference type="NCBI Taxonomy" id="2613795"/>
    <lineage>
        <taxon>Viruses</taxon>
        <taxon>Riboviria</taxon>
        <taxon>Orthornavirae</taxon>
        <taxon>Negarnaviricota</taxon>
        <taxon>Haploviricotina</taxon>
        <taxon>Monjiviricetes</taxon>
        <taxon>Mononegavirales</taxon>
        <taxon>Lispiviridae</taxon>
        <taxon>Usmuvirus</taxon>
        <taxon>Usmuvirus newyorkense</taxon>
    </lineage>
</organism>
<feature type="compositionally biased region" description="Basic residues" evidence="1">
    <location>
        <begin position="88"/>
        <end position="98"/>
    </location>
</feature>
<accession>A0AAE6MXM1</accession>
<evidence type="ECO:0000256" key="1">
    <source>
        <dbReference type="SAM" id="MobiDB-lite"/>
    </source>
</evidence>
<sequence>MRLSAKELYESARSNQALRSLEELDTPLAAEDDQVLEISSAEKSLLESLKPDNLPPQVKELEKTAKNIVFETEVTTRFREALNMTGKKDKKSRTVRSHASHEQEAPETEMSRGSPLLTSTPGSRVGIGKRNKHNSNSEPTTEDSEDHHERTHLKMSPASRGKILRSLKQWCQMGLRTATVPLQVVVRDLSDKFESMYDLLTKNNDTTKELQQAVVGMLVKQDQIAAQLLKIGRDMEALKASQNSVLTQAGDILQHQADAVLEFHKKLEKTVSSIGEMVTDSMGQVQASMDELKFYVGSFDAHLAAMKHPEVQYTSHFQAEEVAGPTVAEAEVIQAPLESPKELTTETVLSQKLAALQALSNIDRIEAFEKLEGLAAAYCDSKYDEAIKIVDKYMASIEKKN</sequence>
<protein>
    <submittedName>
        <fullName evidence="2">ORF2</fullName>
    </submittedName>
</protein>
<keyword evidence="3" id="KW-1185">Reference proteome</keyword>
<dbReference type="KEGG" id="vg:80538355"/>
<dbReference type="EMBL" id="MK618655">
    <property type="protein sequence ID" value="QEQ50494.1"/>
    <property type="molecule type" value="Viral_cRNA"/>
</dbReference>
<dbReference type="GeneID" id="80538355"/>
<evidence type="ECO:0000313" key="2">
    <source>
        <dbReference type="EMBL" id="QEQ50494.1"/>
    </source>
</evidence>
<reference evidence="2" key="1">
    <citation type="journal article" date="2019" name="J. Gen. Virol.">
        <title>Discovery of two highly divergent negative-sense RNA viruses associated with the parasitic nematode, Capillaria hepatica, in wild Mus musculus from New York City.</title>
        <authorList>
            <person name="Williams S.H."/>
            <person name="Che X."/>
            <person name="Oleynik A."/>
            <person name="Garcia J.A."/>
            <person name="Muller D."/>
            <person name="Zabka T.S."/>
            <person name="Firth C."/>
            <person name="Corrigan R.M."/>
            <person name="Briese T."/>
            <person name="Jain K."/>
            <person name="Lipkin W.I."/>
        </authorList>
    </citation>
    <scope>NUCLEOTIDE SEQUENCE</scope>
    <source>
        <strain evidence="2">CHAMV1/NYC/2014/M026/0243</strain>
    </source>
</reference>
<dbReference type="RefSeq" id="YP_010799920.1">
    <property type="nucleotide sequence ID" value="NC_076698.1"/>
</dbReference>
<feature type="region of interest" description="Disordered" evidence="1">
    <location>
        <begin position="81"/>
        <end position="159"/>
    </location>
</feature>